<gene>
    <name evidence="16" type="primary">LOC115634665</name>
</gene>
<comment type="cofactor">
    <cofactor evidence="2">
        <name>Mg(2+)</name>
        <dbReference type="ChEBI" id="CHEBI:18420"/>
    </cofactor>
</comment>
<evidence type="ECO:0000256" key="7">
    <source>
        <dbReference type="ARBA" id="ARBA00022741"/>
    </source>
</evidence>
<keyword evidence="6" id="KW-0479">Metal-binding</keyword>
<sequence length="415" mass="47688">MGSRNNLETFLQNINKKYININENRAEYIEHFNKLRDTLFLYLKEDPVLNKLFNGFQLGGSYGDNLKVGKPDEFDLVFYLRIPESDSIIVKRDPKVAGNVILDLTQVLNRISNQSNLQEIHNKLKSFVNANNLLLEDKLQSWLSGLVARALNKMENKIEVNGHTSELKYKKCGPAHTLFITTPNKYSVDFVPAIKLNARQNVLAPGLKQYFKVINWEAIPKPMKPFQPNNISFRASYYDAEAALLKDKSNLKSALRIMKKFRDTRQNISHLKSYYIKTLFLWQASRKDQSYWRKALTDVVVDMFQELEESFSAKGQLLFFWDHQLNMLGHLNGSQKNEMFNCLSKASYTIKRAASNMTVDIELRLLFTLSHEGERGAHGRLANASQETNSTVEPPPSGRPQEPQANEQKSRCCIT</sequence>
<dbReference type="InterPro" id="IPR024810">
    <property type="entry name" value="MAB21L/cGLR"/>
</dbReference>
<dbReference type="PANTHER" id="PTHR10656:SF42">
    <property type="entry name" value="CYCLIC GMP-AMP SYNTHASE-LIKE PROTEIN-RELATED"/>
    <property type="match status" value="1"/>
</dbReference>
<evidence type="ECO:0000256" key="1">
    <source>
        <dbReference type="ARBA" id="ARBA00001936"/>
    </source>
</evidence>
<feature type="compositionally biased region" description="Polar residues" evidence="12">
    <location>
        <begin position="383"/>
        <end position="392"/>
    </location>
</feature>
<keyword evidence="9" id="KW-0460">Magnesium</keyword>
<keyword evidence="5" id="KW-0548">Nucleotidyltransferase</keyword>
<feature type="domain" description="Mab-21-like HhH/H2TH-like" evidence="14">
    <location>
        <begin position="251"/>
        <end position="344"/>
    </location>
</feature>
<keyword evidence="15" id="KW-1185">Reference proteome</keyword>
<dbReference type="InterPro" id="IPR046906">
    <property type="entry name" value="Mab-21_HhH/H2TH-like"/>
</dbReference>
<keyword evidence="8" id="KW-0067">ATP-binding</keyword>
<evidence type="ECO:0000259" key="13">
    <source>
        <dbReference type="Pfam" id="PF03281"/>
    </source>
</evidence>
<evidence type="ECO:0000256" key="2">
    <source>
        <dbReference type="ARBA" id="ARBA00001946"/>
    </source>
</evidence>
<evidence type="ECO:0000256" key="3">
    <source>
        <dbReference type="ARBA" id="ARBA00008307"/>
    </source>
</evidence>
<dbReference type="GO" id="GO:0046872">
    <property type="term" value="F:metal ion binding"/>
    <property type="evidence" value="ECO:0007669"/>
    <property type="project" value="UniProtKB-KW"/>
</dbReference>
<dbReference type="RefSeq" id="XP_030388384.1">
    <property type="nucleotide sequence ID" value="XM_030532524.1"/>
</dbReference>
<protein>
    <submittedName>
        <fullName evidence="16">Uncharacterized protein LOC115634665</fullName>
    </submittedName>
</protein>
<comment type="cofactor">
    <cofactor evidence="1">
        <name>Mn(2+)</name>
        <dbReference type="ChEBI" id="CHEBI:29035"/>
    </cofactor>
</comment>
<dbReference type="OrthoDB" id="7249367at2759"/>
<evidence type="ECO:0000256" key="8">
    <source>
        <dbReference type="ARBA" id="ARBA00022840"/>
    </source>
</evidence>
<evidence type="ECO:0000256" key="9">
    <source>
        <dbReference type="ARBA" id="ARBA00022842"/>
    </source>
</evidence>
<dbReference type="GO" id="GO:0005524">
    <property type="term" value="F:ATP binding"/>
    <property type="evidence" value="ECO:0007669"/>
    <property type="project" value="UniProtKB-KW"/>
</dbReference>
<keyword evidence="11" id="KW-0464">Manganese</keyword>
<keyword evidence="10" id="KW-0342">GTP-binding</keyword>
<dbReference type="PANTHER" id="PTHR10656">
    <property type="entry name" value="CELL FATE DETERMINING PROTEIN MAB21-RELATED"/>
    <property type="match status" value="1"/>
</dbReference>
<evidence type="ECO:0000256" key="4">
    <source>
        <dbReference type="ARBA" id="ARBA00022679"/>
    </source>
</evidence>
<feature type="region of interest" description="Disordered" evidence="12">
    <location>
        <begin position="378"/>
        <end position="415"/>
    </location>
</feature>
<dbReference type="SMART" id="SM01265">
    <property type="entry name" value="Mab-21"/>
    <property type="match status" value="1"/>
</dbReference>
<accession>A0A6J2UJH9</accession>
<dbReference type="Pfam" id="PF20266">
    <property type="entry name" value="Mab-21_C"/>
    <property type="match status" value="1"/>
</dbReference>
<reference evidence="16" key="1">
    <citation type="submission" date="2025-08" db="UniProtKB">
        <authorList>
            <consortium name="RefSeq"/>
        </authorList>
    </citation>
    <scope>IDENTIFICATION</scope>
    <source>
        <strain evidence="16">11010-0011.00</strain>
        <tissue evidence="16">Whole body</tissue>
    </source>
</reference>
<proteinExistence type="inferred from homology"/>
<evidence type="ECO:0000259" key="14">
    <source>
        <dbReference type="Pfam" id="PF20266"/>
    </source>
</evidence>
<dbReference type="Proteomes" id="UP000504634">
    <property type="component" value="Unplaced"/>
</dbReference>
<evidence type="ECO:0000256" key="6">
    <source>
        <dbReference type="ARBA" id="ARBA00022723"/>
    </source>
</evidence>
<evidence type="ECO:0000256" key="5">
    <source>
        <dbReference type="ARBA" id="ARBA00022695"/>
    </source>
</evidence>
<dbReference type="InterPro" id="IPR046903">
    <property type="entry name" value="Mab-21-like_nuc_Trfase"/>
</dbReference>
<keyword evidence="7" id="KW-0547">Nucleotide-binding</keyword>
<evidence type="ECO:0000256" key="12">
    <source>
        <dbReference type="SAM" id="MobiDB-lite"/>
    </source>
</evidence>
<dbReference type="Pfam" id="PF03281">
    <property type="entry name" value="Mab-21"/>
    <property type="match status" value="1"/>
</dbReference>
<dbReference type="GO" id="GO:0016779">
    <property type="term" value="F:nucleotidyltransferase activity"/>
    <property type="evidence" value="ECO:0007669"/>
    <property type="project" value="UniProtKB-KW"/>
</dbReference>
<dbReference type="AlphaFoldDB" id="A0A6J2UJH9"/>
<keyword evidence="4" id="KW-0808">Transferase</keyword>
<comment type="similarity">
    <text evidence="3">Belongs to the mab-21 family.</text>
</comment>
<evidence type="ECO:0000256" key="10">
    <source>
        <dbReference type="ARBA" id="ARBA00023134"/>
    </source>
</evidence>
<feature type="domain" description="Mab-21-like nucleotidyltransferase" evidence="13">
    <location>
        <begin position="62"/>
        <end position="246"/>
    </location>
</feature>
<evidence type="ECO:0000313" key="15">
    <source>
        <dbReference type="Proteomes" id="UP000504634"/>
    </source>
</evidence>
<name>A0A6J2UJH9_DROLE</name>
<evidence type="ECO:0000313" key="16">
    <source>
        <dbReference type="RefSeq" id="XP_030388384.1"/>
    </source>
</evidence>
<dbReference type="Gene3D" id="3.30.460.90">
    <property type="match status" value="1"/>
</dbReference>
<evidence type="ECO:0000256" key="11">
    <source>
        <dbReference type="ARBA" id="ARBA00023211"/>
    </source>
</evidence>
<organism evidence="15 16">
    <name type="scientific">Drosophila lebanonensis</name>
    <name type="common">Fruit fly</name>
    <name type="synonym">Scaptodrosophila lebanonensis</name>
    <dbReference type="NCBI Taxonomy" id="7225"/>
    <lineage>
        <taxon>Eukaryota</taxon>
        <taxon>Metazoa</taxon>
        <taxon>Ecdysozoa</taxon>
        <taxon>Arthropoda</taxon>
        <taxon>Hexapoda</taxon>
        <taxon>Insecta</taxon>
        <taxon>Pterygota</taxon>
        <taxon>Neoptera</taxon>
        <taxon>Endopterygota</taxon>
        <taxon>Diptera</taxon>
        <taxon>Brachycera</taxon>
        <taxon>Muscomorpha</taxon>
        <taxon>Ephydroidea</taxon>
        <taxon>Drosophilidae</taxon>
        <taxon>Scaptodrosophila</taxon>
    </lineage>
</organism>
<dbReference type="GO" id="GO:0005525">
    <property type="term" value="F:GTP binding"/>
    <property type="evidence" value="ECO:0007669"/>
    <property type="project" value="UniProtKB-KW"/>
</dbReference>
<dbReference type="GeneID" id="115634665"/>
<dbReference type="Gene3D" id="1.10.1410.40">
    <property type="match status" value="1"/>
</dbReference>